<keyword evidence="1" id="KW-0813">Transport</keyword>
<keyword evidence="2" id="KW-0547">Nucleotide-binding</keyword>
<dbReference type="InterPro" id="IPR003593">
    <property type="entry name" value="AAA+_ATPase"/>
</dbReference>
<comment type="caution">
    <text evidence="5">The sequence shown here is derived from an EMBL/GenBank/DDBJ whole genome shotgun (WGS) entry which is preliminary data.</text>
</comment>
<gene>
    <name evidence="5" type="ORF">JF886_05800</name>
</gene>
<dbReference type="SUPFAM" id="SSF52540">
    <property type="entry name" value="P-loop containing nucleoside triphosphate hydrolases"/>
    <property type="match status" value="1"/>
</dbReference>
<evidence type="ECO:0000256" key="2">
    <source>
        <dbReference type="ARBA" id="ARBA00022741"/>
    </source>
</evidence>
<dbReference type="SMART" id="SM00382">
    <property type="entry name" value="AAA"/>
    <property type="match status" value="1"/>
</dbReference>
<dbReference type="CDD" id="cd03255">
    <property type="entry name" value="ABC_MJ0796_LolCDE_FtsE"/>
    <property type="match status" value="1"/>
</dbReference>
<dbReference type="PANTHER" id="PTHR24220">
    <property type="entry name" value="IMPORT ATP-BINDING PROTEIN"/>
    <property type="match status" value="1"/>
</dbReference>
<keyword evidence="3 5" id="KW-0067">ATP-binding</keyword>
<dbReference type="Pfam" id="PF00005">
    <property type="entry name" value="ABC_tran"/>
    <property type="match status" value="1"/>
</dbReference>
<evidence type="ECO:0000313" key="5">
    <source>
        <dbReference type="EMBL" id="MBJ7594369.1"/>
    </source>
</evidence>
<dbReference type="GO" id="GO:0016887">
    <property type="term" value="F:ATP hydrolysis activity"/>
    <property type="evidence" value="ECO:0007669"/>
    <property type="project" value="InterPro"/>
</dbReference>
<dbReference type="PANTHER" id="PTHR24220:SF685">
    <property type="entry name" value="ABC TRANSPORTER RELATED"/>
    <property type="match status" value="1"/>
</dbReference>
<name>A0A934JUW1_9BACT</name>
<dbReference type="InterPro" id="IPR003439">
    <property type="entry name" value="ABC_transporter-like_ATP-bd"/>
</dbReference>
<dbReference type="AlphaFoldDB" id="A0A934JUW1"/>
<dbReference type="GO" id="GO:0005524">
    <property type="term" value="F:ATP binding"/>
    <property type="evidence" value="ECO:0007669"/>
    <property type="project" value="UniProtKB-KW"/>
</dbReference>
<dbReference type="InterPro" id="IPR027417">
    <property type="entry name" value="P-loop_NTPase"/>
</dbReference>
<dbReference type="InterPro" id="IPR015854">
    <property type="entry name" value="ABC_transpr_LolD-like"/>
</dbReference>
<dbReference type="EMBL" id="JAEKNS010000064">
    <property type="protein sequence ID" value="MBJ7594369.1"/>
    <property type="molecule type" value="Genomic_DNA"/>
</dbReference>
<dbReference type="GO" id="GO:0005886">
    <property type="term" value="C:plasma membrane"/>
    <property type="evidence" value="ECO:0007669"/>
    <property type="project" value="TreeGrafter"/>
</dbReference>
<feature type="domain" description="ABC transporter" evidence="4">
    <location>
        <begin position="9"/>
        <end position="245"/>
    </location>
</feature>
<organism evidence="5 6">
    <name type="scientific">Candidatus Aeolococcus gillhamiae</name>
    <dbReference type="NCBI Taxonomy" id="3127015"/>
    <lineage>
        <taxon>Bacteria</taxon>
        <taxon>Bacillati</taxon>
        <taxon>Candidatus Dormiibacterota</taxon>
        <taxon>Candidatus Dormibacteria</taxon>
        <taxon>Candidatus Aeolococcales</taxon>
        <taxon>Candidatus Aeolococcaceae</taxon>
        <taxon>Candidatus Aeolococcus</taxon>
    </lineage>
</organism>
<dbReference type="RefSeq" id="WP_337310504.1">
    <property type="nucleotide sequence ID" value="NZ_JAEKNS010000064.1"/>
</dbReference>
<sequence length="286" mass="30684">MKASIVDCEGLVHIYKAANLEVVALQGLDLEVAPGEMVAIAGRSGSGKTTLMNILAGLERPTAGVVRVAGNDLSRLSGSEQERYRRDVVGYVLQHAMGNLAPYLTAIENVQAATVTGTARGRSRAAASLLERLGLGARLSRRPGELAGHENQRLALATALANHPRLLLADEPTAELDTAAAAQLLGDLTTVLREEEAAAVIVTHDPQLETYVDRVVMIRDGRTSSERRWVEREGALIHDELAIMDRAGRIQLPRAYVDKLGLSGRVRLHLEGDRISILPATGDESA</sequence>
<dbReference type="Gene3D" id="3.40.50.300">
    <property type="entry name" value="P-loop containing nucleotide triphosphate hydrolases"/>
    <property type="match status" value="1"/>
</dbReference>
<evidence type="ECO:0000259" key="4">
    <source>
        <dbReference type="PROSITE" id="PS50893"/>
    </source>
</evidence>
<evidence type="ECO:0000313" key="6">
    <source>
        <dbReference type="Proteomes" id="UP000606991"/>
    </source>
</evidence>
<dbReference type="InterPro" id="IPR017911">
    <property type="entry name" value="MacB-like_ATP-bd"/>
</dbReference>
<evidence type="ECO:0000256" key="1">
    <source>
        <dbReference type="ARBA" id="ARBA00022448"/>
    </source>
</evidence>
<reference evidence="5 6" key="1">
    <citation type="submission" date="2020-10" db="EMBL/GenBank/DDBJ databases">
        <title>Ca. Dormibacterota MAGs.</title>
        <authorList>
            <person name="Montgomery K."/>
        </authorList>
    </citation>
    <scope>NUCLEOTIDE SEQUENCE [LARGE SCALE GENOMIC DNA]</scope>
    <source>
        <strain evidence="5">SC8812_S17_18</strain>
    </source>
</reference>
<dbReference type="PROSITE" id="PS50893">
    <property type="entry name" value="ABC_TRANSPORTER_2"/>
    <property type="match status" value="1"/>
</dbReference>
<dbReference type="GO" id="GO:0022857">
    <property type="term" value="F:transmembrane transporter activity"/>
    <property type="evidence" value="ECO:0007669"/>
    <property type="project" value="TreeGrafter"/>
</dbReference>
<proteinExistence type="predicted"/>
<dbReference type="Proteomes" id="UP000606991">
    <property type="component" value="Unassembled WGS sequence"/>
</dbReference>
<accession>A0A934JUW1</accession>
<evidence type="ECO:0000256" key="3">
    <source>
        <dbReference type="ARBA" id="ARBA00022840"/>
    </source>
</evidence>
<protein>
    <submittedName>
        <fullName evidence="5">ABC transporter ATP-binding protein</fullName>
    </submittedName>
</protein>